<dbReference type="GO" id="GO:0003676">
    <property type="term" value="F:nucleic acid binding"/>
    <property type="evidence" value="ECO:0007669"/>
    <property type="project" value="InterPro"/>
</dbReference>
<feature type="domain" description="Exonuclease" evidence="8">
    <location>
        <begin position="355"/>
        <end position="517"/>
    </location>
</feature>
<dbReference type="STRING" id="1328759.A0A5C2SUP3"/>
<dbReference type="SMART" id="SM00479">
    <property type="entry name" value="EXOIII"/>
    <property type="match status" value="1"/>
</dbReference>
<protein>
    <submittedName>
        <fullName evidence="9">Ribonuclease H-like protein</fullName>
    </submittedName>
</protein>
<dbReference type="InterPro" id="IPR013520">
    <property type="entry name" value="Ribonucl_H"/>
</dbReference>
<evidence type="ECO:0000256" key="6">
    <source>
        <dbReference type="ARBA" id="ARBA00023242"/>
    </source>
</evidence>
<dbReference type="EMBL" id="ML122250">
    <property type="protein sequence ID" value="RPD67194.1"/>
    <property type="molecule type" value="Genomic_DNA"/>
</dbReference>
<dbReference type="InterPro" id="IPR047021">
    <property type="entry name" value="REXO1/3/4-like"/>
</dbReference>
<evidence type="ECO:0000313" key="10">
    <source>
        <dbReference type="Proteomes" id="UP000313359"/>
    </source>
</evidence>
<feature type="compositionally biased region" description="Polar residues" evidence="7">
    <location>
        <begin position="80"/>
        <end position="90"/>
    </location>
</feature>
<accession>A0A5C2SUP3</accession>
<evidence type="ECO:0000256" key="5">
    <source>
        <dbReference type="ARBA" id="ARBA00022839"/>
    </source>
</evidence>
<dbReference type="GO" id="GO:0005634">
    <property type="term" value="C:nucleus"/>
    <property type="evidence" value="ECO:0007669"/>
    <property type="project" value="UniProtKB-SubCell"/>
</dbReference>
<name>A0A5C2SUP3_9APHY</name>
<feature type="region of interest" description="Disordered" evidence="7">
    <location>
        <begin position="33"/>
        <end position="116"/>
    </location>
</feature>
<keyword evidence="3" id="KW-0540">Nuclease</keyword>
<evidence type="ECO:0000256" key="4">
    <source>
        <dbReference type="ARBA" id="ARBA00022801"/>
    </source>
</evidence>
<dbReference type="GO" id="GO:0004527">
    <property type="term" value="F:exonuclease activity"/>
    <property type="evidence" value="ECO:0007669"/>
    <property type="project" value="UniProtKB-KW"/>
</dbReference>
<dbReference type="Gene3D" id="3.30.420.10">
    <property type="entry name" value="Ribonuclease H-like superfamily/Ribonuclease H"/>
    <property type="match status" value="1"/>
</dbReference>
<dbReference type="InterPro" id="IPR036397">
    <property type="entry name" value="RNaseH_sf"/>
</dbReference>
<dbReference type="GO" id="GO:0010629">
    <property type="term" value="P:negative regulation of gene expression"/>
    <property type="evidence" value="ECO:0007669"/>
    <property type="project" value="UniProtKB-ARBA"/>
</dbReference>
<keyword evidence="4" id="KW-0378">Hydrolase</keyword>
<dbReference type="SUPFAM" id="SSF53098">
    <property type="entry name" value="Ribonuclease H-like"/>
    <property type="match status" value="1"/>
</dbReference>
<dbReference type="FunFam" id="3.30.420.10:FF:000031">
    <property type="entry name" value="RNA exonuclease 1"/>
    <property type="match status" value="1"/>
</dbReference>
<evidence type="ECO:0000256" key="7">
    <source>
        <dbReference type="SAM" id="MobiDB-lite"/>
    </source>
</evidence>
<dbReference type="AlphaFoldDB" id="A0A5C2SUP3"/>
<proteinExistence type="inferred from homology"/>
<comment type="subcellular location">
    <subcellularLocation>
        <location evidence="1">Nucleus</location>
    </subcellularLocation>
</comment>
<gene>
    <name evidence="9" type="ORF">L227DRAFT_516318</name>
</gene>
<dbReference type="InterPro" id="IPR012337">
    <property type="entry name" value="RNaseH-like_sf"/>
</dbReference>
<comment type="similarity">
    <text evidence="2">Belongs to the REXO1/REXO3 family.</text>
</comment>
<feature type="compositionally biased region" description="Low complexity" evidence="7">
    <location>
        <begin position="51"/>
        <end position="60"/>
    </location>
</feature>
<dbReference type="PANTHER" id="PTHR12801">
    <property type="entry name" value="RNA EXONUCLEASE REXO1 / RECO3 FAMILY MEMBER-RELATED"/>
    <property type="match status" value="1"/>
</dbReference>
<evidence type="ECO:0000256" key="1">
    <source>
        <dbReference type="ARBA" id="ARBA00004123"/>
    </source>
</evidence>
<dbReference type="PANTHER" id="PTHR12801:SF115">
    <property type="entry name" value="FI18136P1-RELATED"/>
    <property type="match status" value="1"/>
</dbReference>
<keyword evidence="6" id="KW-0539">Nucleus</keyword>
<dbReference type="InterPro" id="IPR034922">
    <property type="entry name" value="REX1-like_exo"/>
</dbReference>
<keyword evidence="10" id="KW-1185">Reference proteome</keyword>
<evidence type="ECO:0000256" key="2">
    <source>
        <dbReference type="ARBA" id="ARBA00006357"/>
    </source>
</evidence>
<dbReference type="OrthoDB" id="8191639at2759"/>
<evidence type="ECO:0000259" key="8">
    <source>
        <dbReference type="SMART" id="SM00479"/>
    </source>
</evidence>
<feature type="non-terminal residue" evidence="9">
    <location>
        <position position="521"/>
    </location>
</feature>
<reference evidence="9" key="1">
    <citation type="journal article" date="2018" name="Genome Biol. Evol.">
        <title>Genomics and development of Lentinus tigrinus, a white-rot wood-decaying mushroom with dimorphic fruiting bodies.</title>
        <authorList>
            <person name="Wu B."/>
            <person name="Xu Z."/>
            <person name="Knudson A."/>
            <person name="Carlson A."/>
            <person name="Chen N."/>
            <person name="Kovaka S."/>
            <person name="LaButti K."/>
            <person name="Lipzen A."/>
            <person name="Pennachio C."/>
            <person name="Riley R."/>
            <person name="Schakwitz W."/>
            <person name="Umezawa K."/>
            <person name="Ohm R.A."/>
            <person name="Grigoriev I.V."/>
            <person name="Nagy L.G."/>
            <person name="Gibbons J."/>
            <person name="Hibbett D."/>
        </authorList>
    </citation>
    <scope>NUCLEOTIDE SEQUENCE [LARGE SCALE GENOMIC DNA]</scope>
    <source>
        <strain evidence="9">ALCF2SS1-6</strain>
    </source>
</reference>
<feature type="compositionally biased region" description="Pro residues" evidence="7">
    <location>
        <begin position="38"/>
        <end position="50"/>
    </location>
</feature>
<dbReference type="CDD" id="cd06145">
    <property type="entry name" value="REX1_like"/>
    <property type="match status" value="1"/>
</dbReference>
<dbReference type="Proteomes" id="UP000313359">
    <property type="component" value="Unassembled WGS sequence"/>
</dbReference>
<sequence length="521" mass="57530">MFPTLGLFQNLPCPDKPRCDRTNCVFSHRPDLTRIPVTPVPVDAPKPAPASKPSASQPTPGSSKSIPAKRPVSSPLRTAATPSNGTTSNEPPKKFLRTGPPQRPVAVPSGTQTSSNGVPILRISAAQSTVAIPVRQAMLKTLYDHFVVLYEDISRFNPTLAAEHALKQEEEVYQKSVKSTYRNAVISSVAALKRRPKPDSMSHPSVGTEAEVLAREEMRKKMQSLKLTAAQLEPYVLTLDELKQWGYIIEIPPGPGGDKPHEEGSIKTCERCTEKFMVKRRDEADHCRFHWGKPFSSKVNGEKRRVYTCCSRTTDEEGCQTGPHVFYETSPEDLHRRHAFTLSRPVNPHHDSALEVVALDCEMIYTTGGMRVARVSVVDSAGKDVLDELIQMDEGVEVIDFNTRFSGITAENHVTAVRPLASIRKSLDAIINSQTIIIGHALENDLKTLRMIHHRCVDTVVLFPHHAGPPYRRALRSLAKEHLGRTIQAAGAAGHSSVEDSVATLDLVRWHLLNGPKPKPK</sequence>
<evidence type="ECO:0000256" key="3">
    <source>
        <dbReference type="ARBA" id="ARBA00022722"/>
    </source>
</evidence>
<organism evidence="9 10">
    <name type="scientific">Lentinus tigrinus ALCF2SS1-6</name>
    <dbReference type="NCBI Taxonomy" id="1328759"/>
    <lineage>
        <taxon>Eukaryota</taxon>
        <taxon>Fungi</taxon>
        <taxon>Dikarya</taxon>
        <taxon>Basidiomycota</taxon>
        <taxon>Agaricomycotina</taxon>
        <taxon>Agaricomycetes</taxon>
        <taxon>Polyporales</taxon>
        <taxon>Polyporaceae</taxon>
        <taxon>Lentinus</taxon>
    </lineage>
</organism>
<keyword evidence="5" id="KW-0269">Exonuclease</keyword>
<evidence type="ECO:0000313" key="9">
    <source>
        <dbReference type="EMBL" id="RPD67194.1"/>
    </source>
</evidence>